<dbReference type="HOGENOM" id="CLU_042383_0_0_11"/>
<name>H5XQH0_9PSEU</name>
<dbReference type="GO" id="GO:0036088">
    <property type="term" value="P:D-serine catabolic process"/>
    <property type="evidence" value="ECO:0007669"/>
    <property type="project" value="TreeGrafter"/>
</dbReference>
<accession>H5XQH0</accession>
<reference evidence="2 3" key="1">
    <citation type="submission" date="2011-11" db="EMBL/GenBank/DDBJ databases">
        <title>The Noncontiguous Finished sequence of Saccharomonospora cyanea NA-134.</title>
        <authorList>
            <consortium name="US DOE Joint Genome Institute"/>
            <person name="Lucas S."/>
            <person name="Han J."/>
            <person name="Lapidus A."/>
            <person name="Cheng J.-F."/>
            <person name="Goodwin L."/>
            <person name="Pitluck S."/>
            <person name="Peters L."/>
            <person name="Ovchinnikova G."/>
            <person name="Lu M."/>
            <person name="Detter J.C."/>
            <person name="Han C."/>
            <person name="Tapia R."/>
            <person name="Land M."/>
            <person name="Hauser L."/>
            <person name="Kyrpides N."/>
            <person name="Ivanova N."/>
            <person name="Pagani I."/>
            <person name="Brambilla E.-M."/>
            <person name="Klenk H.-P."/>
            <person name="Woyke T."/>
        </authorList>
    </citation>
    <scope>NUCLEOTIDE SEQUENCE [LARGE SCALE GENOMIC DNA]</scope>
    <source>
        <strain evidence="2 3">NA-134</strain>
    </source>
</reference>
<dbReference type="InterPro" id="IPR029066">
    <property type="entry name" value="PLP-binding_barrel"/>
</dbReference>
<gene>
    <name evidence="2" type="ORF">SaccyDRAFT_0075</name>
</gene>
<dbReference type="Gene3D" id="3.20.20.10">
    <property type="entry name" value="Alanine racemase"/>
    <property type="match status" value="1"/>
</dbReference>
<dbReference type="STRING" id="882082.SaccyDRAFT_0075"/>
<dbReference type="Proteomes" id="UP000002791">
    <property type="component" value="Chromosome"/>
</dbReference>
<dbReference type="PANTHER" id="PTHR28004">
    <property type="entry name" value="ZGC:162816-RELATED"/>
    <property type="match status" value="1"/>
</dbReference>
<dbReference type="InterPro" id="IPR051466">
    <property type="entry name" value="D-amino_acid_metab_enzyme"/>
</dbReference>
<dbReference type="SUPFAM" id="SSF51419">
    <property type="entry name" value="PLP-binding barrel"/>
    <property type="match status" value="1"/>
</dbReference>
<organism evidence="2 3">
    <name type="scientific">Saccharomonospora cyanea NA-134</name>
    <dbReference type="NCBI Taxonomy" id="882082"/>
    <lineage>
        <taxon>Bacteria</taxon>
        <taxon>Bacillati</taxon>
        <taxon>Actinomycetota</taxon>
        <taxon>Actinomycetes</taxon>
        <taxon>Pseudonocardiales</taxon>
        <taxon>Pseudonocardiaceae</taxon>
        <taxon>Saccharomonospora</taxon>
    </lineage>
</organism>
<feature type="domain" description="Alanine racemase N-terminal" evidence="1">
    <location>
        <begin position="37"/>
        <end position="225"/>
    </location>
</feature>
<keyword evidence="3" id="KW-1185">Reference proteome</keyword>
<dbReference type="CDD" id="cd06813">
    <property type="entry name" value="PLPDE_III_DSD_D-TA_like_2"/>
    <property type="match status" value="1"/>
</dbReference>
<dbReference type="InterPro" id="IPR001608">
    <property type="entry name" value="Ala_racemase_N"/>
</dbReference>
<dbReference type="RefSeq" id="WP_005452543.1">
    <property type="nucleotide sequence ID" value="NZ_CM001440.1"/>
</dbReference>
<evidence type="ECO:0000313" key="2">
    <source>
        <dbReference type="EMBL" id="EHR59016.1"/>
    </source>
</evidence>
<evidence type="ECO:0000259" key="1">
    <source>
        <dbReference type="Pfam" id="PF01168"/>
    </source>
</evidence>
<dbReference type="EMBL" id="CM001440">
    <property type="protein sequence ID" value="EHR59016.1"/>
    <property type="molecule type" value="Genomic_DNA"/>
</dbReference>
<dbReference type="AlphaFoldDB" id="H5XQH0"/>
<dbReference type="eggNOG" id="COG3616">
    <property type="taxonomic scope" value="Bacteria"/>
</dbReference>
<protein>
    <submittedName>
        <fullName evidence="2">Putative amino acid aldolase or racemase</fullName>
    </submittedName>
</protein>
<sequence>MRFAFTRSLPYRRHVSSAYAVPYDLATRDLDPPLAVVDLDAFDANADDLVRRAGGLPIRVASKSVRCRALLERVLARPGFSGLLCYTLAEALWLFGEGTSDDLVVAYPTADRAALRALVADEAARKAITVMVDSPEQLDLIDTTVGADHAELRVCLEFDASWRPVPGVHVGTRRSPVFTPGQAARLARHIAGRPGFRLVGVMGYEGQIAGLPDGDTGVTGAVVRWMQRRSAAELARRRAAVVNTVRAVTRLEFVNGGGTGSLEYTRGESAVSEVTAGSGLVGPALFSRYRRFSPRPAALFALPVVRRPNRRTVTLAAGGYVASGQAGPSRLPTPYLPRGLRLLTVEGAGEVQTPVTGRAARRLAPGDRVWFRHAKAGELAEHFPRYHLVSGGRLVCTVPTYRGEGHFFG</sequence>
<proteinExistence type="predicted"/>
<dbReference type="Pfam" id="PF01168">
    <property type="entry name" value="Ala_racemase_N"/>
    <property type="match status" value="1"/>
</dbReference>
<dbReference type="GO" id="GO:0008721">
    <property type="term" value="F:D-serine ammonia-lyase activity"/>
    <property type="evidence" value="ECO:0007669"/>
    <property type="project" value="TreeGrafter"/>
</dbReference>
<evidence type="ECO:0000313" key="3">
    <source>
        <dbReference type="Proteomes" id="UP000002791"/>
    </source>
</evidence>
<dbReference type="PANTHER" id="PTHR28004:SF2">
    <property type="entry name" value="D-SERINE DEHYDRATASE"/>
    <property type="match status" value="1"/>
</dbReference>